<reference evidence="2 3" key="1">
    <citation type="submission" date="2019-03" db="EMBL/GenBank/DDBJ databases">
        <title>First draft genome of Liparis tanakae, snailfish: a comprehensive survey of snailfish specific genes.</title>
        <authorList>
            <person name="Kim W."/>
            <person name="Song I."/>
            <person name="Jeong J.-H."/>
            <person name="Kim D."/>
            <person name="Kim S."/>
            <person name="Ryu S."/>
            <person name="Song J.Y."/>
            <person name="Lee S.K."/>
        </authorList>
    </citation>
    <scope>NUCLEOTIDE SEQUENCE [LARGE SCALE GENOMIC DNA]</scope>
    <source>
        <tissue evidence="2">Muscle</tissue>
    </source>
</reference>
<proteinExistence type="predicted"/>
<name>A0A4Z2ID15_9TELE</name>
<feature type="region of interest" description="Disordered" evidence="1">
    <location>
        <begin position="40"/>
        <end position="60"/>
    </location>
</feature>
<keyword evidence="3" id="KW-1185">Reference proteome</keyword>
<evidence type="ECO:0000313" key="3">
    <source>
        <dbReference type="Proteomes" id="UP000314294"/>
    </source>
</evidence>
<dbReference type="AlphaFoldDB" id="A0A4Z2ID15"/>
<protein>
    <submittedName>
        <fullName evidence="2">Uncharacterized protein</fullName>
    </submittedName>
</protein>
<dbReference type="EMBL" id="SRLO01000105">
    <property type="protein sequence ID" value="TNN75254.1"/>
    <property type="molecule type" value="Genomic_DNA"/>
</dbReference>
<comment type="caution">
    <text evidence="2">The sequence shown here is derived from an EMBL/GenBank/DDBJ whole genome shotgun (WGS) entry which is preliminary data.</text>
</comment>
<dbReference type="PROSITE" id="PS51257">
    <property type="entry name" value="PROKAR_LIPOPROTEIN"/>
    <property type="match status" value="1"/>
</dbReference>
<sequence>MISADRLQTKGINGGGHVAVISLITTFACLNSYKRRIQQQQVASRQPHNPCPPSSAPIMSHLTNHYRQKPLGDPQSPNDFINHHAACSSATQRSSQLSQHLCSADITAQPEADATRRAVHTIRVQDQLTRAVWPSCRVYKLESRLGGALRPVAATQAAVGPSESVGSSGFGTDEISHNSRIIDTRYILPCQRAPSQPVMKEVDASETRGI</sequence>
<organism evidence="2 3">
    <name type="scientific">Liparis tanakae</name>
    <name type="common">Tanaka's snailfish</name>
    <dbReference type="NCBI Taxonomy" id="230148"/>
    <lineage>
        <taxon>Eukaryota</taxon>
        <taxon>Metazoa</taxon>
        <taxon>Chordata</taxon>
        <taxon>Craniata</taxon>
        <taxon>Vertebrata</taxon>
        <taxon>Euteleostomi</taxon>
        <taxon>Actinopterygii</taxon>
        <taxon>Neopterygii</taxon>
        <taxon>Teleostei</taxon>
        <taxon>Neoteleostei</taxon>
        <taxon>Acanthomorphata</taxon>
        <taxon>Eupercaria</taxon>
        <taxon>Perciformes</taxon>
        <taxon>Cottioidei</taxon>
        <taxon>Cottales</taxon>
        <taxon>Liparidae</taxon>
        <taxon>Liparis</taxon>
    </lineage>
</organism>
<dbReference type="Proteomes" id="UP000314294">
    <property type="component" value="Unassembled WGS sequence"/>
</dbReference>
<evidence type="ECO:0000256" key="1">
    <source>
        <dbReference type="SAM" id="MobiDB-lite"/>
    </source>
</evidence>
<gene>
    <name evidence="2" type="ORF">EYF80_014491</name>
</gene>
<evidence type="ECO:0000313" key="2">
    <source>
        <dbReference type="EMBL" id="TNN75254.1"/>
    </source>
</evidence>
<accession>A0A4Z2ID15</accession>